<keyword evidence="3 18" id="KW-0820">tRNA-binding</keyword>
<evidence type="ECO:0000256" key="6">
    <source>
        <dbReference type="ARBA" id="ARBA00022840"/>
    </source>
</evidence>
<comment type="catalytic activity">
    <reaction evidence="9 18">
        <text>[ThiI sulfur-carrier protein]-S-sulfanyl-L-cysteine + a uridine in tRNA + 2 reduced [2Fe-2S]-[ferredoxin] + ATP + H(+) = [ThiI sulfur-carrier protein]-L-cysteine + a 4-thiouridine in tRNA + 2 oxidized [2Fe-2S]-[ferredoxin] + AMP + diphosphate</text>
        <dbReference type="Rhea" id="RHEA:24176"/>
        <dbReference type="Rhea" id="RHEA-COMP:10000"/>
        <dbReference type="Rhea" id="RHEA-COMP:10001"/>
        <dbReference type="Rhea" id="RHEA-COMP:13337"/>
        <dbReference type="Rhea" id="RHEA-COMP:13338"/>
        <dbReference type="Rhea" id="RHEA-COMP:13339"/>
        <dbReference type="Rhea" id="RHEA-COMP:13340"/>
        <dbReference type="ChEBI" id="CHEBI:15378"/>
        <dbReference type="ChEBI" id="CHEBI:29950"/>
        <dbReference type="ChEBI" id="CHEBI:30616"/>
        <dbReference type="ChEBI" id="CHEBI:33019"/>
        <dbReference type="ChEBI" id="CHEBI:33737"/>
        <dbReference type="ChEBI" id="CHEBI:33738"/>
        <dbReference type="ChEBI" id="CHEBI:61963"/>
        <dbReference type="ChEBI" id="CHEBI:65315"/>
        <dbReference type="ChEBI" id="CHEBI:136798"/>
        <dbReference type="ChEBI" id="CHEBI:456215"/>
        <dbReference type="EC" id="2.8.1.4"/>
    </reaction>
</comment>
<evidence type="ECO:0000256" key="18">
    <source>
        <dbReference type="HAMAP-Rule" id="MF_00021"/>
    </source>
</evidence>
<dbReference type="InterPro" id="IPR014729">
    <property type="entry name" value="Rossmann-like_a/b/a_fold"/>
</dbReference>
<dbReference type="GO" id="GO:0009229">
    <property type="term" value="P:thiamine diphosphate biosynthetic process"/>
    <property type="evidence" value="ECO:0007669"/>
    <property type="project" value="UniProtKB-UniRule"/>
</dbReference>
<dbReference type="STRING" id="1802000.A3A94_03275"/>
<feature type="binding site" evidence="18">
    <location>
        <begin position="204"/>
        <end position="205"/>
    </location>
    <ligand>
        <name>ATP</name>
        <dbReference type="ChEBI" id="CHEBI:30616"/>
    </ligand>
</feature>
<proteinExistence type="inferred from homology"/>
<dbReference type="Gene3D" id="3.30.2130.30">
    <property type="match status" value="1"/>
</dbReference>
<comment type="catalytic activity">
    <reaction evidence="10 18">
        <text>[ThiS sulfur-carrier protein]-C-terminal Gly-Gly-AMP + S-sulfanyl-L-cysteinyl-[cysteine desulfurase] + AH2 = [ThiS sulfur-carrier protein]-C-terminal-Gly-aminoethanethioate + L-cysteinyl-[cysteine desulfurase] + A + AMP + 2 H(+)</text>
        <dbReference type="Rhea" id="RHEA:43340"/>
        <dbReference type="Rhea" id="RHEA-COMP:12157"/>
        <dbReference type="Rhea" id="RHEA-COMP:12158"/>
        <dbReference type="Rhea" id="RHEA-COMP:12910"/>
        <dbReference type="Rhea" id="RHEA-COMP:19908"/>
        <dbReference type="ChEBI" id="CHEBI:13193"/>
        <dbReference type="ChEBI" id="CHEBI:15378"/>
        <dbReference type="ChEBI" id="CHEBI:17499"/>
        <dbReference type="ChEBI" id="CHEBI:29950"/>
        <dbReference type="ChEBI" id="CHEBI:61963"/>
        <dbReference type="ChEBI" id="CHEBI:90618"/>
        <dbReference type="ChEBI" id="CHEBI:232372"/>
        <dbReference type="ChEBI" id="CHEBI:456215"/>
    </reaction>
</comment>
<dbReference type="PROSITE" id="PS51165">
    <property type="entry name" value="THUMP"/>
    <property type="match status" value="1"/>
</dbReference>
<accession>A0A1G2FLJ2</accession>
<keyword evidence="5 18" id="KW-0547">Nucleotide-binding</keyword>
<evidence type="ECO:0000256" key="11">
    <source>
        <dbReference type="ARBA" id="ARBA00058382"/>
    </source>
</evidence>
<comment type="caution">
    <text evidence="20">The sequence shown here is derived from an EMBL/GenBank/DDBJ whole genome shotgun (WGS) entry which is preliminary data.</text>
</comment>
<evidence type="ECO:0000256" key="12">
    <source>
        <dbReference type="ARBA" id="ARBA00061472"/>
    </source>
</evidence>
<dbReference type="NCBIfam" id="TIGR00342">
    <property type="entry name" value="tRNA uracil 4-sulfurtransferase ThiI"/>
    <property type="match status" value="1"/>
</dbReference>
<dbReference type="GO" id="GO:0002937">
    <property type="term" value="P:tRNA 4-thiouridine biosynthesis"/>
    <property type="evidence" value="ECO:0007669"/>
    <property type="project" value="TreeGrafter"/>
</dbReference>
<comment type="similarity">
    <text evidence="12 18">Belongs to the ThiI family.</text>
</comment>
<evidence type="ECO:0000313" key="21">
    <source>
        <dbReference type="Proteomes" id="UP000178787"/>
    </source>
</evidence>
<keyword evidence="6 18" id="KW-0067">ATP-binding</keyword>
<dbReference type="FunFam" id="3.40.50.620:FF:000053">
    <property type="entry name" value="Probable tRNA sulfurtransferase"/>
    <property type="match status" value="1"/>
</dbReference>
<dbReference type="AlphaFoldDB" id="A0A1G2FLJ2"/>
<feature type="binding site" evidence="18">
    <location>
        <begin position="229"/>
        <end position="230"/>
    </location>
    <ligand>
        <name>ATP</name>
        <dbReference type="ChEBI" id="CHEBI:30616"/>
    </ligand>
</feature>
<dbReference type="SUPFAM" id="SSF52402">
    <property type="entry name" value="Adenine nucleotide alpha hydrolases-like"/>
    <property type="match status" value="1"/>
</dbReference>
<comment type="pathway">
    <text evidence="18">Cofactor biosynthesis; thiamine diphosphate biosynthesis.</text>
</comment>
<dbReference type="GO" id="GO:0005829">
    <property type="term" value="C:cytosol"/>
    <property type="evidence" value="ECO:0007669"/>
    <property type="project" value="TreeGrafter"/>
</dbReference>
<comment type="function">
    <text evidence="11 18">Catalyzes the ATP-dependent transfer of a sulfur to tRNA to produce 4-thiouridine in position 8 of tRNAs, which functions as a near-UV photosensor. Also catalyzes the transfer of sulfur to the sulfur carrier protein ThiS, forming ThiS-thiocarboxylate. This is a step in the synthesis of thiazole, in the thiamine biosynthesis pathway. The sulfur is donated as persulfide by IscS.</text>
</comment>
<dbReference type="InterPro" id="IPR049961">
    <property type="entry name" value="ThiI_N"/>
</dbReference>
<keyword evidence="8 18" id="KW-0784">Thiamine biosynthesis</keyword>
<keyword evidence="4 18" id="KW-0808">Transferase</keyword>
<evidence type="ECO:0000256" key="5">
    <source>
        <dbReference type="ARBA" id="ARBA00022741"/>
    </source>
</evidence>
<dbReference type="GO" id="GO:0004810">
    <property type="term" value="F:CCA tRNA nucleotidyltransferase activity"/>
    <property type="evidence" value="ECO:0007669"/>
    <property type="project" value="InterPro"/>
</dbReference>
<dbReference type="PANTHER" id="PTHR43209">
    <property type="entry name" value="TRNA SULFURTRANSFERASE"/>
    <property type="match status" value="1"/>
</dbReference>
<evidence type="ECO:0000256" key="14">
    <source>
        <dbReference type="ARBA" id="ARBA00071867"/>
    </source>
</evidence>
<evidence type="ECO:0000256" key="15">
    <source>
        <dbReference type="ARBA" id="ARBA00075337"/>
    </source>
</evidence>
<dbReference type="InterPro" id="IPR003720">
    <property type="entry name" value="tRNA_STrfase"/>
</dbReference>
<dbReference type="EC" id="2.8.1.4" evidence="13 18"/>
<reference evidence="20 21" key="1">
    <citation type="journal article" date="2016" name="Nat. Commun.">
        <title>Thousands of microbial genomes shed light on interconnected biogeochemical processes in an aquifer system.</title>
        <authorList>
            <person name="Anantharaman K."/>
            <person name="Brown C.T."/>
            <person name="Hug L.A."/>
            <person name="Sharon I."/>
            <person name="Castelle C.J."/>
            <person name="Probst A.J."/>
            <person name="Thomas B.C."/>
            <person name="Singh A."/>
            <person name="Wilkins M.J."/>
            <person name="Karaoz U."/>
            <person name="Brodie E.L."/>
            <person name="Williams K.H."/>
            <person name="Hubbard S.S."/>
            <person name="Banfield J.F."/>
        </authorList>
    </citation>
    <scope>NUCLEOTIDE SEQUENCE [LARGE SCALE GENOMIC DNA]</scope>
</reference>
<dbReference type="GO" id="GO:0005524">
    <property type="term" value="F:ATP binding"/>
    <property type="evidence" value="ECO:0007669"/>
    <property type="project" value="UniProtKB-UniRule"/>
</dbReference>
<evidence type="ECO:0000256" key="13">
    <source>
        <dbReference type="ARBA" id="ARBA00066827"/>
    </source>
</evidence>
<evidence type="ECO:0000259" key="19">
    <source>
        <dbReference type="PROSITE" id="PS51165"/>
    </source>
</evidence>
<dbReference type="GO" id="GO:0140741">
    <property type="term" value="F:tRNA-uracil-4 sulfurtransferase activity"/>
    <property type="evidence" value="ECO:0007669"/>
    <property type="project" value="UniProtKB-EC"/>
</dbReference>
<evidence type="ECO:0000256" key="16">
    <source>
        <dbReference type="ARBA" id="ARBA00077849"/>
    </source>
</evidence>
<dbReference type="GO" id="GO:0000049">
    <property type="term" value="F:tRNA binding"/>
    <property type="evidence" value="ECO:0007669"/>
    <property type="project" value="UniProtKB-UniRule"/>
</dbReference>
<dbReference type="InterPro" id="IPR004114">
    <property type="entry name" value="THUMP_dom"/>
</dbReference>
<dbReference type="Pfam" id="PF02568">
    <property type="entry name" value="ThiI"/>
    <property type="match status" value="1"/>
</dbReference>
<dbReference type="UniPathway" id="UPA00060"/>
<evidence type="ECO:0000256" key="3">
    <source>
        <dbReference type="ARBA" id="ARBA00022555"/>
    </source>
</evidence>
<evidence type="ECO:0000313" key="20">
    <source>
        <dbReference type="EMBL" id="OGZ38913.1"/>
    </source>
</evidence>
<dbReference type="Pfam" id="PF02926">
    <property type="entry name" value="THUMP"/>
    <property type="match status" value="1"/>
</dbReference>
<evidence type="ECO:0000256" key="4">
    <source>
        <dbReference type="ARBA" id="ARBA00022679"/>
    </source>
</evidence>
<dbReference type="EMBL" id="MHNE01000007">
    <property type="protein sequence ID" value="OGZ38913.1"/>
    <property type="molecule type" value="Genomic_DNA"/>
</dbReference>
<feature type="binding site" evidence="18">
    <location>
        <position position="308"/>
    </location>
    <ligand>
        <name>ATP</name>
        <dbReference type="ChEBI" id="CHEBI:30616"/>
    </ligand>
</feature>
<dbReference type="Proteomes" id="UP000178787">
    <property type="component" value="Unassembled WGS sequence"/>
</dbReference>
<organism evidence="20 21">
    <name type="scientific">Candidatus Portnoybacteria bacterium RIFCSPLOWO2_01_FULL_43_11</name>
    <dbReference type="NCBI Taxonomy" id="1802000"/>
    <lineage>
        <taxon>Bacteria</taxon>
        <taxon>Candidatus Portnoyibacteriota</taxon>
    </lineage>
</organism>
<dbReference type="SUPFAM" id="SSF143437">
    <property type="entry name" value="THUMP domain-like"/>
    <property type="match status" value="1"/>
</dbReference>
<dbReference type="Gene3D" id="3.40.50.620">
    <property type="entry name" value="HUPs"/>
    <property type="match status" value="1"/>
</dbReference>
<comment type="subcellular location">
    <subcellularLocation>
        <location evidence="1 18">Cytoplasm</location>
    </subcellularLocation>
</comment>
<dbReference type="GO" id="GO:0052837">
    <property type="term" value="P:thiazole biosynthetic process"/>
    <property type="evidence" value="ECO:0007669"/>
    <property type="project" value="TreeGrafter"/>
</dbReference>
<evidence type="ECO:0000256" key="2">
    <source>
        <dbReference type="ARBA" id="ARBA00022490"/>
    </source>
</evidence>
<feature type="binding site" evidence="18">
    <location>
        <position position="317"/>
    </location>
    <ligand>
        <name>ATP</name>
        <dbReference type="ChEBI" id="CHEBI:30616"/>
    </ligand>
</feature>
<dbReference type="PANTHER" id="PTHR43209:SF1">
    <property type="entry name" value="TRNA SULFURTRANSFERASE"/>
    <property type="match status" value="1"/>
</dbReference>
<feature type="binding site" evidence="18">
    <location>
        <position position="286"/>
    </location>
    <ligand>
        <name>ATP</name>
        <dbReference type="ChEBI" id="CHEBI:30616"/>
    </ligand>
</feature>
<evidence type="ECO:0000256" key="8">
    <source>
        <dbReference type="ARBA" id="ARBA00022977"/>
    </source>
</evidence>
<dbReference type="GO" id="GO:0009228">
    <property type="term" value="P:thiamine biosynthetic process"/>
    <property type="evidence" value="ECO:0007669"/>
    <property type="project" value="UniProtKB-KW"/>
</dbReference>
<gene>
    <name evidence="18" type="primary">thiI</name>
    <name evidence="20" type="ORF">A3A94_03275</name>
</gene>
<keyword evidence="2 18" id="KW-0963">Cytoplasm</keyword>
<evidence type="ECO:0000256" key="9">
    <source>
        <dbReference type="ARBA" id="ARBA00050570"/>
    </source>
</evidence>
<name>A0A1G2FLJ2_9BACT</name>
<feature type="domain" description="THUMP" evidence="19">
    <location>
        <begin position="86"/>
        <end position="186"/>
    </location>
</feature>
<evidence type="ECO:0000256" key="1">
    <source>
        <dbReference type="ARBA" id="ARBA00004496"/>
    </source>
</evidence>
<keyword evidence="7 18" id="KW-0694">RNA-binding</keyword>
<evidence type="ECO:0000256" key="10">
    <source>
        <dbReference type="ARBA" id="ARBA00052330"/>
    </source>
</evidence>
<evidence type="ECO:0000256" key="17">
    <source>
        <dbReference type="ARBA" id="ARBA00080570"/>
    </source>
</evidence>
<sequence length="408" mass="47293">MIQKPRRNLNNFKSPKRGFLLAFGELFLKSEGVRKILKRSLANHLIFFLNKEEVGFKLHQFRERFFIEIYPASFYKTKRCWAENFKKASKIIQNTFGLAWFSQTFFLKNGNLKDLSQFIKNNYQNWIKENQTFALRIRKGGEIKESREEIIKEIAKRINRKVNLDKPNKEIFIEGRKDGWFVYFKKQKGLGGLPMGSQGRVITLFSGGIDSPAAAWLTTKRGAENIWLHFHSFPLVSKKSIEKTEELAKIFINYQPKLKVYYISFHKIQLQIKTKAPAKYRVLLYRRVMLKIAEKIAGKENCGALITGESLGQVSSQTMTNLGIIEESVKMPVLRPLIGLDKEEIIALAKKIGTYEISIKPQEDCCSLFVPKHPTASGKLEIVKKLEKKINLDKLIQKTLKQTKMEFF</sequence>
<dbReference type="CDD" id="cd01712">
    <property type="entry name" value="PPase_ThiI"/>
    <property type="match status" value="1"/>
</dbReference>
<dbReference type="HAMAP" id="MF_00021">
    <property type="entry name" value="ThiI"/>
    <property type="match status" value="1"/>
</dbReference>
<dbReference type="InterPro" id="IPR020536">
    <property type="entry name" value="ThiI_AANH"/>
</dbReference>
<evidence type="ECO:0000256" key="7">
    <source>
        <dbReference type="ARBA" id="ARBA00022884"/>
    </source>
</evidence>
<dbReference type="InterPro" id="IPR050102">
    <property type="entry name" value="tRNA_sulfurtransferase_ThiI"/>
</dbReference>
<protein>
    <recommendedName>
        <fullName evidence="14 18">Probable tRNA sulfurtransferase</fullName>
        <ecNumber evidence="13 18">2.8.1.4</ecNumber>
    </recommendedName>
    <alternativeName>
        <fullName evidence="15 18">Sulfur carrier protein ThiS sulfurtransferase</fullName>
    </alternativeName>
    <alternativeName>
        <fullName evidence="16 18">Thiamine biosynthesis protein ThiI</fullName>
    </alternativeName>
    <alternativeName>
        <fullName evidence="17 18">tRNA 4-thiouridine synthase</fullName>
    </alternativeName>
</protein>